<organism evidence="2 3">
    <name type="scientific">Streptomyces somaliensis (strain ATCC 33201 / DSM 40738 / JCM 12659 / KCTC 9044 / NCTC 11332 / NRRL B-12077 / IP 733)</name>
    <dbReference type="NCBI Taxonomy" id="1134445"/>
    <lineage>
        <taxon>Bacteria</taxon>
        <taxon>Bacillati</taxon>
        <taxon>Actinomycetota</taxon>
        <taxon>Actinomycetes</taxon>
        <taxon>Kitasatosporales</taxon>
        <taxon>Streptomycetaceae</taxon>
        <taxon>Streptomyces</taxon>
    </lineage>
</organism>
<reference evidence="2 3" key="1">
    <citation type="submission" date="2020-04" db="EMBL/GenBank/DDBJ databases">
        <title>MicrobeNet Type strains.</title>
        <authorList>
            <person name="Nicholson A.C."/>
        </authorList>
    </citation>
    <scope>NUCLEOTIDE SEQUENCE [LARGE SCALE GENOMIC DNA]</scope>
    <source>
        <strain evidence="2 3">DSM 40738</strain>
    </source>
</reference>
<accession>A0AA44DGK1</accession>
<protein>
    <submittedName>
        <fullName evidence="2">Uncharacterized protein</fullName>
    </submittedName>
</protein>
<evidence type="ECO:0000313" key="3">
    <source>
        <dbReference type="Proteomes" id="UP000570003"/>
    </source>
</evidence>
<keyword evidence="3" id="KW-1185">Reference proteome</keyword>
<evidence type="ECO:0000256" key="1">
    <source>
        <dbReference type="SAM" id="MobiDB-lite"/>
    </source>
</evidence>
<proteinExistence type="predicted"/>
<name>A0AA44DGK1_STRE0</name>
<feature type="compositionally biased region" description="Basic and acidic residues" evidence="1">
    <location>
        <begin position="55"/>
        <end position="66"/>
    </location>
</feature>
<dbReference type="AlphaFoldDB" id="A0AA44DGK1"/>
<dbReference type="RefSeq" id="WP_168440279.1">
    <property type="nucleotide sequence ID" value="NZ_JAAXOU010000267.1"/>
</dbReference>
<dbReference type="EMBL" id="JAAXOU010000267">
    <property type="protein sequence ID" value="NKY16035.1"/>
    <property type="molecule type" value="Genomic_DNA"/>
</dbReference>
<comment type="caution">
    <text evidence="2">The sequence shown here is derived from an EMBL/GenBank/DDBJ whole genome shotgun (WGS) entry which is preliminary data.</text>
</comment>
<feature type="region of interest" description="Disordered" evidence="1">
    <location>
        <begin position="55"/>
        <end position="76"/>
    </location>
</feature>
<gene>
    <name evidence="2" type="ORF">HGA06_18420</name>
</gene>
<evidence type="ECO:0000313" key="2">
    <source>
        <dbReference type="EMBL" id="NKY16035.1"/>
    </source>
</evidence>
<dbReference type="Proteomes" id="UP000570003">
    <property type="component" value="Unassembled WGS sequence"/>
</dbReference>
<sequence length="171" mass="19081">MGSFGWQVPTAQHFIDLRALSALIFMVWPCARELAETEALAVLVDREAEKRHAEFARSRAEAEAGRRQASHHYSDPAADPAVAGAVLGIAAQLLSAPDENATHEVMVPIINRAKERIFSMSYQFRSFGGSSYPLQAILLTSRRDRGAFQRMEQRIESKGFSRLTGADWFTR</sequence>